<gene>
    <name evidence="11" type="primary">fliR</name>
    <name evidence="11" type="ORF">KJ970_14710</name>
</gene>
<comment type="function">
    <text evidence="1 10">Role in flagellar biosynthesis.</text>
</comment>
<evidence type="ECO:0000313" key="12">
    <source>
        <dbReference type="Proteomes" id="UP000777784"/>
    </source>
</evidence>
<name>A0A948W7F1_UNCEI</name>
<evidence type="ECO:0000256" key="5">
    <source>
        <dbReference type="ARBA" id="ARBA00022692"/>
    </source>
</evidence>
<dbReference type="NCBIfam" id="TIGR01400">
    <property type="entry name" value="fliR"/>
    <property type="match status" value="1"/>
</dbReference>
<accession>A0A948W7F1</accession>
<evidence type="ECO:0000256" key="2">
    <source>
        <dbReference type="ARBA" id="ARBA00009772"/>
    </source>
</evidence>
<evidence type="ECO:0000313" key="11">
    <source>
        <dbReference type="EMBL" id="MBU2692170.1"/>
    </source>
</evidence>
<evidence type="ECO:0000256" key="10">
    <source>
        <dbReference type="RuleBase" id="RU362071"/>
    </source>
</evidence>
<feature type="transmembrane region" description="Helical" evidence="10">
    <location>
        <begin position="6"/>
        <end position="27"/>
    </location>
</feature>
<evidence type="ECO:0000256" key="4">
    <source>
        <dbReference type="ARBA" id="ARBA00022475"/>
    </source>
</evidence>
<feature type="transmembrane region" description="Helical" evidence="10">
    <location>
        <begin position="208"/>
        <end position="232"/>
    </location>
</feature>
<keyword evidence="6 10" id="KW-1133">Transmembrane helix</keyword>
<organism evidence="11 12">
    <name type="scientific">Eiseniibacteriota bacterium</name>
    <dbReference type="NCBI Taxonomy" id="2212470"/>
    <lineage>
        <taxon>Bacteria</taxon>
        <taxon>Candidatus Eiseniibacteriota</taxon>
    </lineage>
</organism>
<dbReference type="AlphaFoldDB" id="A0A948W7F1"/>
<dbReference type="Proteomes" id="UP000777784">
    <property type="component" value="Unassembled WGS sequence"/>
</dbReference>
<keyword evidence="5 10" id="KW-0812">Transmembrane</keyword>
<evidence type="ECO:0000256" key="3">
    <source>
        <dbReference type="ARBA" id="ARBA00021717"/>
    </source>
</evidence>
<feature type="transmembrane region" description="Helical" evidence="10">
    <location>
        <begin position="170"/>
        <end position="196"/>
    </location>
</feature>
<evidence type="ECO:0000256" key="9">
    <source>
        <dbReference type="NCBIfam" id="TIGR01400"/>
    </source>
</evidence>
<comment type="similarity">
    <text evidence="2 10">Belongs to the FliR/MopE/SpaR family.</text>
</comment>
<dbReference type="PRINTS" id="PR00953">
    <property type="entry name" value="TYPE3IMRPROT"/>
</dbReference>
<keyword evidence="4 10" id="KW-1003">Cell membrane</keyword>
<dbReference type="InterPro" id="IPR006303">
    <property type="entry name" value="FliR"/>
</dbReference>
<dbReference type="GO" id="GO:0005886">
    <property type="term" value="C:plasma membrane"/>
    <property type="evidence" value="ECO:0007669"/>
    <property type="project" value="UniProtKB-SubCell"/>
</dbReference>
<reference evidence="11" key="1">
    <citation type="submission" date="2021-05" db="EMBL/GenBank/DDBJ databases">
        <title>Energy efficiency and biological interactions define the core microbiome of deep oligotrophic groundwater.</title>
        <authorList>
            <person name="Mehrshad M."/>
            <person name="Lopez-Fernandez M."/>
            <person name="Bell E."/>
            <person name="Bernier-Latmani R."/>
            <person name="Bertilsson S."/>
            <person name="Dopson M."/>
        </authorList>
    </citation>
    <scope>NUCLEOTIDE SEQUENCE</scope>
    <source>
        <strain evidence="11">Modern_marine.mb.64</strain>
    </source>
</reference>
<proteinExistence type="inferred from homology"/>
<feature type="transmembrane region" description="Helical" evidence="10">
    <location>
        <begin position="34"/>
        <end position="53"/>
    </location>
</feature>
<sequence>MDFHWVPVALLVLFRSLGFFMTSPILARREIPGQIKVAAAITLTVILTPIAPPGPIEALNTLPGTLLAVVSEALLGALLGLAASFPFVGINLAGQLMGTQMGIGLAGIMDPTSGNSGGIIGRFLETTAILIFLLSDGHHILLRALSFSLRMHPPGTLGMGASVANTLIDLSASIFVVGLEVGGAVLGVLFLAEAAMGFVARTVPQMNIFIIGFPIKIALGLGTLALTLPLFVSTLDRLFAGMESDLITLLRGM</sequence>
<dbReference type="GO" id="GO:0006605">
    <property type="term" value="P:protein targeting"/>
    <property type="evidence" value="ECO:0007669"/>
    <property type="project" value="UniProtKB-UniRule"/>
</dbReference>
<dbReference type="InterPro" id="IPR002010">
    <property type="entry name" value="T3SS_IM_R"/>
</dbReference>
<comment type="caution">
    <text evidence="11">The sequence shown here is derived from an EMBL/GenBank/DDBJ whole genome shotgun (WGS) entry which is preliminary data.</text>
</comment>
<keyword evidence="11" id="KW-0969">Cilium</keyword>
<evidence type="ECO:0000256" key="8">
    <source>
        <dbReference type="ARBA" id="ARBA00023143"/>
    </source>
</evidence>
<keyword evidence="7 10" id="KW-0472">Membrane</keyword>
<dbReference type="GO" id="GO:0009425">
    <property type="term" value="C:bacterial-type flagellum basal body"/>
    <property type="evidence" value="ECO:0007669"/>
    <property type="project" value="UniProtKB-SubCell"/>
</dbReference>
<dbReference type="EMBL" id="JAHJDP010000085">
    <property type="protein sequence ID" value="MBU2692170.1"/>
    <property type="molecule type" value="Genomic_DNA"/>
</dbReference>
<keyword evidence="11" id="KW-0282">Flagellum</keyword>
<keyword evidence="8 10" id="KW-0975">Bacterial flagellum</keyword>
<dbReference type="PANTHER" id="PTHR30065">
    <property type="entry name" value="FLAGELLAR BIOSYNTHETIC PROTEIN FLIR"/>
    <property type="match status" value="1"/>
</dbReference>
<evidence type="ECO:0000256" key="1">
    <source>
        <dbReference type="ARBA" id="ARBA00002578"/>
    </source>
</evidence>
<dbReference type="GO" id="GO:0044780">
    <property type="term" value="P:bacterial-type flagellum assembly"/>
    <property type="evidence" value="ECO:0007669"/>
    <property type="project" value="UniProtKB-UniRule"/>
</dbReference>
<evidence type="ECO:0000256" key="6">
    <source>
        <dbReference type="ARBA" id="ARBA00022989"/>
    </source>
</evidence>
<comment type="subcellular location">
    <subcellularLocation>
        <location evidence="10">Cell membrane</location>
        <topology evidence="10">Multi-pass membrane protein</topology>
    </subcellularLocation>
    <subcellularLocation>
        <location evidence="10">Bacterial flagellum basal body</location>
    </subcellularLocation>
</comment>
<evidence type="ECO:0000256" key="7">
    <source>
        <dbReference type="ARBA" id="ARBA00023136"/>
    </source>
</evidence>
<dbReference type="Pfam" id="PF01311">
    <property type="entry name" value="Bac_export_1"/>
    <property type="match status" value="1"/>
</dbReference>
<protein>
    <recommendedName>
        <fullName evidence="3 9">Flagellar biosynthetic protein FliR</fullName>
    </recommendedName>
</protein>
<keyword evidence="11" id="KW-0966">Cell projection</keyword>
<dbReference type="PANTHER" id="PTHR30065:SF1">
    <property type="entry name" value="SURFACE PRESENTATION OF ANTIGENS PROTEIN SPAR"/>
    <property type="match status" value="1"/>
</dbReference>
<feature type="transmembrane region" description="Helical" evidence="10">
    <location>
        <begin position="73"/>
        <end position="93"/>
    </location>
</feature>